<dbReference type="PROSITE" id="PS50994">
    <property type="entry name" value="INTEGRASE"/>
    <property type="match status" value="1"/>
</dbReference>
<sequence length="186" mass="20969">MSETFKAFAELIQAKSSATLSYRPQANGQQERSVKSIVQTVNVYVEAPLQQDWDDIAEKMAHAINNSMDTTRKETPFYLVHGWDAQSTLKAMTRSLRLGDGSLTDAAAWRREANRQHEAALATTKRYQATEKARRAKEHMEALGRLERMVSSVAVYGTSKTRSDQEARPPVAWPLPYQTKGGRIRL</sequence>
<dbReference type="GO" id="GO:0003676">
    <property type="term" value="F:nucleic acid binding"/>
    <property type="evidence" value="ECO:0007669"/>
    <property type="project" value="InterPro"/>
</dbReference>
<dbReference type="GO" id="GO:0015074">
    <property type="term" value="P:DNA integration"/>
    <property type="evidence" value="ECO:0007669"/>
    <property type="project" value="InterPro"/>
</dbReference>
<accession>A0A9W6YIK7</accession>
<evidence type="ECO:0000313" key="2">
    <source>
        <dbReference type="EMBL" id="GMF64235.1"/>
    </source>
</evidence>
<feature type="domain" description="Integrase catalytic" evidence="1">
    <location>
        <begin position="1"/>
        <end position="84"/>
    </location>
</feature>
<dbReference type="InterPro" id="IPR050951">
    <property type="entry name" value="Retrovirus_Pol_polyprotein"/>
</dbReference>
<comment type="caution">
    <text evidence="2">The sequence shown here is derived from an EMBL/GenBank/DDBJ whole genome shotgun (WGS) entry which is preliminary data.</text>
</comment>
<dbReference type="PANTHER" id="PTHR37984:SF5">
    <property type="entry name" value="PROTEIN NYNRIN-LIKE"/>
    <property type="match status" value="1"/>
</dbReference>
<dbReference type="PANTHER" id="PTHR37984">
    <property type="entry name" value="PROTEIN CBG26694"/>
    <property type="match status" value="1"/>
</dbReference>
<dbReference type="InterPro" id="IPR012337">
    <property type="entry name" value="RNaseH-like_sf"/>
</dbReference>
<dbReference type="Proteomes" id="UP001165121">
    <property type="component" value="Unassembled WGS sequence"/>
</dbReference>
<dbReference type="InterPro" id="IPR036397">
    <property type="entry name" value="RNaseH_sf"/>
</dbReference>
<keyword evidence="3" id="KW-1185">Reference proteome</keyword>
<dbReference type="InterPro" id="IPR001584">
    <property type="entry name" value="Integrase_cat-core"/>
</dbReference>
<dbReference type="AlphaFoldDB" id="A0A9W6YIK7"/>
<proteinExistence type="predicted"/>
<dbReference type="EMBL" id="BSXT01007793">
    <property type="protein sequence ID" value="GMF64235.1"/>
    <property type="molecule type" value="Genomic_DNA"/>
</dbReference>
<evidence type="ECO:0000313" key="3">
    <source>
        <dbReference type="Proteomes" id="UP001165121"/>
    </source>
</evidence>
<evidence type="ECO:0000259" key="1">
    <source>
        <dbReference type="PROSITE" id="PS50994"/>
    </source>
</evidence>
<gene>
    <name evidence="2" type="ORF">Pfra01_002809500</name>
</gene>
<dbReference type="SUPFAM" id="SSF53098">
    <property type="entry name" value="Ribonuclease H-like"/>
    <property type="match status" value="1"/>
</dbReference>
<dbReference type="Gene3D" id="3.30.420.10">
    <property type="entry name" value="Ribonuclease H-like superfamily/Ribonuclease H"/>
    <property type="match status" value="1"/>
</dbReference>
<protein>
    <submittedName>
        <fullName evidence="2">Unnamed protein product</fullName>
    </submittedName>
</protein>
<organism evidence="2 3">
    <name type="scientific">Phytophthora fragariaefolia</name>
    <dbReference type="NCBI Taxonomy" id="1490495"/>
    <lineage>
        <taxon>Eukaryota</taxon>
        <taxon>Sar</taxon>
        <taxon>Stramenopiles</taxon>
        <taxon>Oomycota</taxon>
        <taxon>Peronosporomycetes</taxon>
        <taxon>Peronosporales</taxon>
        <taxon>Peronosporaceae</taxon>
        <taxon>Phytophthora</taxon>
    </lineage>
</organism>
<dbReference type="OrthoDB" id="124705at2759"/>
<reference evidence="2" key="1">
    <citation type="submission" date="2023-04" db="EMBL/GenBank/DDBJ databases">
        <title>Phytophthora fragariaefolia NBRC 109709.</title>
        <authorList>
            <person name="Ichikawa N."/>
            <person name="Sato H."/>
            <person name="Tonouchi N."/>
        </authorList>
    </citation>
    <scope>NUCLEOTIDE SEQUENCE</scope>
    <source>
        <strain evidence="2">NBRC 109709</strain>
    </source>
</reference>
<name>A0A9W6YIK7_9STRA</name>